<dbReference type="EMBL" id="BT084219">
    <property type="protein sequence ID" value="ACR34572.1"/>
    <property type="molecule type" value="mRNA"/>
</dbReference>
<organism evidence="1">
    <name type="scientific">Zea mays</name>
    <name type="common">Maize</name>
    <dbReference type="NCBI Taxonomy" id="4577"/>
    <lineage>
        <taxon>Eukaryota</taxon>
        <taxon>Viridiplantae</taxon>
        <taxon>Streptophyta</taxon>
        <taxon>Embryophyta</taxon>
        <taxon>Tracheophyta</taxon>
        <taxon>Spermatophyta</taxon>
        <taxon>Magnoliopsida</taxon>
        <taxon>Liliopsida</taxon>
        <taxon>Poales</taxon>
        <taxon>Poaceae</taxon>
        <taxon>PACMAD clade</taxon>
        <taxon>Panicoideae</taxon>
        <taxon>Andropogonodae</taxon>
        <taxon>Andropogoneae</taxon>
        <taxon>Tripsacinae</taxon>
        <taxon>Zea</taxon>
    </lineage>
</organism>
<proteinExistence type="evidence at transcript level"/>
<reference evidence="1" key="1">
    <citation type="journal article" date="2009" name="PLoS Genet.">
        <title>Sequencing, mapping, and analysis of 27,455 maize full-length cDNAs.</title>
        <authorList>
            <person name="Soderlund C."/>
            <person name="Descour A."/>
            <person name="Kudrna D."/>
            <person name="Bomhoff M."/>
            <person name="Boyd L."/>
            <person name="Currie J."/>
            <person name="Angelova A."/>
            <person name="Collura K."/>
            <person name="Wissotski M."/>
            <person name="Ashley E."/>
            <person name="Morrow D."/>
            <person name="Fernandes J."/>
            <person name="Walbot V."/>
            <person name="Yu Y."/>
        </authorList>
    </citation>
    <scope>NUCLEOTIDE SEQUENCE</scope>
    <source>
        <strain evidence="1">B73</strain>
    </source>
</reference>
<dbReference type="AlphaFoldDB" id="C4J072"/>
<evidence type="ECO:0000313" key="1">
    <source>
        <dbReference type="EMBL" id="ACR34572.1"/>
    </source>
</evidence>
<accession>C4J072</accession>
<sequence length="59" mass="6637">MGCSYGLTWLAEKYLSPIEAQLALRPGVLLTFLCFHRELRTTDVMDARREPSLPVTGVI</sequence>
<protein>
    <submittedName>
        <fullName evidence="1">Uncharacterized protein</fullName>
    </submittedName>
</protein>
<reference evidence="1" key="2">
    <citation type="submission" date="2012-06" db="EMBL/GenBank/DDBJ databases">
        <authorList>
            <person name="Yu Y."/>
            <person name="Currie J."/>
            <person name="Lomeli R."/>
            <person name="Angelova A."/>
            <person name="Collura K."/>
            <person name="Wissotski M."/>
            <person name="Campos D."/>
            <person name="Kudrna D."/>
            <person name="Golser W."/>
            <person name="Ashely E."/>
            <person name="Descour A."/>
            <person name="Fernandes J."/>
            <person name="Soderlund C."/>
            <person name="Walbot V."/>
        </authorList>
    </citation>
    <scope>NUCLEOTIDE SEQUENCE</scope>
    <source>
        <strain evidence="1">B73</strain>
    </source>
</reference>
<name>C4J072_MAIZE</name>